<feature type="non-terminal residue" evidence="1">
    <location>
        <position position="1"/>
    </location>
</feature>
<dbReference type="PANTHER" id="PTHR22955:SF77">
    <property type="entry name" value="ASPARTIC PUTATIVE DOMAIN-CONTAINING PROTEIN-RELATED"/>
    <property type="match status" value="1"/>
</dbReference>
<evidence type="ECO:0000313" key="2">
    <source>
        <dbReference type="Proteomes" id="UP001152795"/>
    </source>
</evidence>
<name>A0A6S7JL38_PARCT</name>
<dbReference type="OrthoDB" id="10067762at2759"/>
<organism evidence="1 2">
    <name type="scientific">Paramuricea clavata</name>
    <name type="common">Red gorgonian</name>
    <name type="synonym">Violescent sea-whip</name>
    <dbReference type="NCBI Taxonomy" id="317549"/>
    <lineage>
        <taxon>Eukaryota</taxon>
        <taxon>Metazoa</taxon>
        <taxon>Cnidaria</taxon>
        <taxon>Anthozoa</taxon>
        <taxon>Octocorallia</taxon>
        <taxon>Malacalcyonacea</taxon>
        <taxon>Plexauridae</taxon>
        <taxon>Paramuricea</taxon>
    </lineage>
</organism>
<dbReference type="EMBL" id="CACRXK020019053">
    <property type="protein sequence ID" value="CAB4033215.1"/>
    <property type="molecule type" value="Genomic_DNA"/>
</dbReference>
<accession>A0A6S7JL38</accession>
<dbReference type="AlphaFoldDB" id="A0A6S7JL38"/>
<reference evidence="1" key="1">
    <citation type="submission" date="2020-04" db="EMBL/GenBank/DDBJ databases">
        <authorList>
            <person name="Alioto T."/>
            <person name="Alioto T."/>
            <person name="Gomez Garrido J."/>
        </authorList>
    </citation>
    <scope>NUCLEOTIDE SEQUENCE</scope>
    <source>
        <strain evidence="1">A484AB</strain>
    </source>
</reference>
<keyword evidence="2" id="KW-1185">Reference proteome</keyword>
<evidence type="ECO:0000313" key="1">
    <source>
        <dbReference type="EMBL" id="CAB4033215.1"/>
    </source>
</evidence>
<comment type="caution">
    <text evidence="1">The sequence shown here is derived from an EMBL/GenBank/DDBJ whole genome shotgun (WGS) entry which is preliminary data.</text>
</comment>
<dbReference type="PANTHER" id="PTHR22955">
    <property type="entry name" value="RETROTRANSPOSON"/>
    <property type="match status" value="1"/>
</dbReference>
<sequence>MSTEKSKRAIRRGNRAFVTKVIQTANDAIDKFGGTQAEKDALEGCKITLIDKKESIRKLDEAILNEIEDEEKIMKDIFQAGEVGESINKMLVKIDNVLKTVEASNVSSPRGLGTTMPSALQDVLKIHAIFFWSDSTVALSWIRSVCKEYKQFVENRVQEIRRLTDPKDWRYCPTKDNPADIASRGESVSKLAADDNWWYGPTFLLNPKDSWPVQPSHGEESKNTWQELKTSKQTVMAAVVHTDVQPEHSIENLLKPSKYSKLETLLRVTAYVQRFVDNVKRSLK</sequence>
<dbReference type="Proteomes" id="UP001152795">
    <property type="component" value="Unassembled WGS sequence"/>
</dbReference>
<protein>
    <submittedName>
        <fullName evidence="1">Uncharacterized protein</fullName>
    </submittedName>
</protein>
<proteinExistence type="predicted"/>
<gene>
    <name evidence="1" type="ORF">PACLA_8A070220</name>
</gene>